<evidence type="ECO:0000313" key="3">
    <source>
        <dbReference type="EMBL" id="AXY22808.1"/>
    </source>
</evidence>
<dbReference type="InterPro" id="IPR001387">
    <property type="entry name" value="Cro/C1-type_HTH"/>
</dbReference>
<dbReference type="Gene3D" id="1.10.260.40">
    <property type="entry name" value="lambda repressor-like DNA-binding domains"/>
    <property type="match status" value="1"/>
</dbReference>
<accession>A0A347WD65</accession>
<organism evidence="3 4">
    <name type="scientific">Komagataeibacter saccharivorans</name>
    <dbReference type="NCBI Taxonomy" id="265959"/>
    <lineage>
        <taxon>Bacteria</taxon>
        <taxon>Pseudomonadati</taxon>
        <taxon>Pseudomonadota</taxon>
        <taxon>Alphaproteobacteria</taxon>
        <taxon>Acetobacterales</taxon>
        <taxon>Acetobacteraceae</taxon>
        <taxon>Komagataeibacter</taxon>
    </lineage>
</organism>
<dbReference type="PROSITE" id="PS50943">
    <property type="entry name" value="HTH_CROC1"/>
    <property type="match status" value="1"/>
</dbReference>
<dbReference type="SUPFAM" id="SSF47413">
    <property type="entry name" value="lambda repressor-like DNA-binding domains"/>
    <property type="match status" value="1"/>
</dbReference>
<protein>
    <submittedName>
        <fullName evidence="3">HTH-type transcriptional regulator ImmR</fullName>
    </submittedName>
</protein>
<evidence type="ECO:0000256" key="1">
    <source>
        <dbReference type="ARBA" id="ARBA00023125"/>
    </source>
</evidence>
<dbReference type="Proteomes" id="UP000264120">
    <property type="component" value="Chromosome"/>
</dbReference>
<dbReference type="EMBL" id="CP023036">
    <property type="protein sequence ID" value="AXY22808.1"/>
    <property type="molecule type" value="Genomic_DNA"/>
</dbReference>
<dbReference type="AlphaFoldDB" id="A0A347WD65"/>
<reference evidence="3 4" key="1">
    <citation type="submission" date="2017-08" db="EMBL/GenBank/DDBJ databases">
        <title>Complete genome sequence of Gluconacetobacter saccharivorans CV1 isolated from Fermented Vinegar.</title>
        <authorList>
            <person name="Kim S.-Y."/>
        </authorList>
    </citation>
    <scope>NUCLEOTIDE SEQUENCE [LARGE SCALE GENOMIC DNA]</scope>
    <source>
        <strain evidence="3 4">CV1</strain>
    </source>
</reference>
<dbReference type="InterPro" id="IPR010982">
    <property type="entry name" value="Lambda_DNA-bd_dom_sf"/>
</dbReference>
<dbReference type="Pfam" id="PF01381">
    <property type="entry name" value="HTH_3"/>
    <property type="match status" value="1"/>
</dbReference>
<dbReference type="CDD" id="cd00093">
    <property type="entry name" value="HTH_XRE"/>
    <property type="match status" value="1"/>
</dbReference>
<keyword evidence="4" id="KW-1185">Reference proteome</keyword>
<dbReference type="PANTHER" id="PTHR46558">
    <property type="entry name" value="TRACRIPTIONAL REGULATORY PROTEIN-RELATED-RELATED"/>
    <property type="match status" value="1"/>
</dbReference>
<proteinExistence type="predicted"/>
<dbReference type="SMART" id="SM00530">
    <property type="entry name" value="HTH_XRE"/>
    <property type="match status" value="1"/>
</dbReference>
<evidence type="ECO:0000313" key="4">
    <source>
        <dbReference type="Proteomes" id="UP000264120"/>
    </source>
</evidence>
<sequence>MSDTIGTRLRHIREKKGLNQIDVGEAVGISRSYLSDIEAGKKDGSIKTITALAQYYDVSLDYLAGLPVPAIQSNEDIAHDDFERILLKIWRAMSQEERMGLMALLKARIDTNAA</sequence>
<dbReference type="RefSeq" id="WP_118963026.1">
    <property type="nucleotide sequence ID" value="NZ_CP023036.1"/>
</dbReference>
<dbReference type="OrthoDB" id="7270142at2"/>
<evidence type="ECO:0000259" key="2">
    <source>
        <dbReference type="PROSITE" id="PS50943"/>
    </source>
</evidence>
<dbReference type="GO" id="GO:0003677">
    <property type="term" value="F:DNA binding"/>
    <property type="evidence" value="ECO:0007669"/>
    <property type="project" value="UniProtKB-KW"/>
</dbReference>
<dbReference type="PANTHER" id="PTHR46558:SF11">
    <property type="entry name" value="HTH-TYPE TRANSCRIPTIONAL REGULATOR XRE"/>
    <property type="match status" value="1"/>
</dbReference>
<feature type="domain" description="HTH cro/C1-type" evidence="2">
    <location>
        <begin position="9"/>
        <end position="63"/>
    </location>
</feature>
<keyword evidence="1" id="KW-0238">DNA-binding</keyword>
<gene>
    <name evidence="3" type="primary">immR</name>
    <name evidence="3" type="ORF">CD178_02052</name>
</gene>
<name>A0A347WD65_9PROT</name>
<dbReference type="KEGG" id="ksc:CD178_02052"/>